<keyword evidence="3 6" id="KW-0256">Endoplasmic reticulum</keyword>
<accession>G8BXS8</accession>
<dbReference type="AlphaFoldDB" id="G8BXS8"/>
<evidence type="ECO:0000256" key="3">
    <source>
        <dbReference type="ARBA" id="ARBA00022824"/>
    </source>
</evidence>
<keyword evidence="9" id="KW-1185">Reference proteome</keyword>
<evidence type="ECO:0000256" key="7">
    <source>
        <dbReference type="SAM" id="MobiDB-lite"/>
    </source>
</evidence>
<dbReference type="GO" id="GO:0005789">
    <property type="term" value="C:endoplasmic reticulum membrane"/>
    <property type="evidence" value="ECO:0007669"/>
    <property type="project" value="UniProtKB-SubCell"/>
</dbReference>
<feature type="compositionally biased region" description="Basic residues" evidence="7">
    <location>
        <begin position="15"/>
        <end position="27"/>
    </location>
</feature>
<gene>
    <name evidence="8" type="primary">TPHA0I02020</name>
    <name evidence="8" type="ordered locus">TPHA_0I02020</name>
</gene>
<comment type="similarity">
    <text evidence="1 6">Belongs to the RAMP4 family.</text>
</comment>
<dbReference type="HOGENOM" id="CLU_182424_0_1_1"/>
<keyword evidence="2 6" id="KW-0812">Transmembrane</keyword>
<reference evidence="8 9" key="1">
    <citation type="journal article" date="2011" name="Proc. Natl. Acad. Sci. U.S.A.">
        <title>Evolutionary erosion of yeast sex chromosomes by mating-type switching accidents.</title>
        <authorList>
            <person name="Gordon J.L."/>
            <person name="Armisen D."/>
            <person name="Proux-Wera E."/>
            <person name="Oheigeartaigh S.S."/>
            <person name="Byrne K.P."/>
            <person name="Wolfe K.H."/>
        </authorList>
    </citation>
    <scope>NUCLEOTIDE SEQUENCE [LARGE SCALE GENOMIC DNA]</scope>
    <source>
        <strain evidence="9">ATCC 24235 / CBS 4417 / NBRC 1672 / NRRL Y-8282 / UCD 70-5</strain>
    </source>
</reference>
<dbReference type="eggNOG" id="ENOG502SDGZ">
    <property type="taxonomic scope" value="Eukaryota"/>
</dbReference>
<dbReference type="InterPro" id="IPR010580">
    <property type="entry name" value="ER_stress-assoc"/>
</dbReference>
<protein>
    <recommendedName>
        <fullName evidence="6">Stress-associated endoplasmic reticulum protein</fullName>
    </recommendedName>
</protein>
<dbReference type="RefSeq" id="XP_003687140.1">
    <property type="nucleotide sequence ID" value="XM_003687092.1"/>
</dbReference>
<dbReference type="GeneID" id="11534507"/>
<dbReference type="OrthoDB" id="16679at2759"/>
<proteinExistence type="inferred from homology"/>
<comment type="subcellular location">
    <subcellularLocation>
        <location evidence="6">Membrane</location>
        <topology evidence="6">Single-pass membrane protein</topology>
    </subcellularLocation>
    <subcellularLocation>
        <location evidence="6">Endoplasmic reticulum membrane</location>
        <topology evidence="6">Single-pass membrane protein</topology>
    </subcellularLocation>
</comment>
<organism evidence="8 9">
    <name type="scientific">Tetrapisispora phaffii (strain ATCC 24235 / CBS 4417 / NBRC 1672 / NRRL Y-8282 / UCD 70-5)</name>
    <name type="common">Yeast</name>
    <name type="synonym">Fabospora phaffii</name>
    <dbReference type="NCBI Taxonomy" id="1071381"/>
    <lineage>
        <taxon>Eukaryota</taxon>
        <taxon>Fungi</taxon>
        <taxon>Dikarya</taxon>
        <taxon>Ascomycota</taxon>
        <taxon>Saccharomycotina</taxon>
        <taxon>Saccharomycetes</taxon>
        <taxon>Saccharomycetales</taxon>
        <taxon>Saccharomycetaceae</taxon>
        <taxon>Tetrapisispora</taxon>
    </lineage>
</organism>
<dbReference type="OMA" id="ANEKFYK"/>
<feature type="compositionally biased region" description="Basic and acidic residues" evidence="7">
    <location>
        <begin position="28"/>
        <end position="38"/>
    </location>
</feature>
<keyword evidence="5 6" id="KW-0472">Membrane</keyword>
<evidence type="ECO:0000256" key="6">
    <source>
        <dbReference type="RuleBase" id="RU364120"/>
    </source>
</evidence>
<dbReference type="EMBL" id="HE612864">
    <property type="protein sequence ID" value="CCE64706.1"/>
    <property type="molecule type" value="Genomic_DNA"/>
</dbReference>
<name>G8BXS8_TETPH</name>
<evidence type="ECO:0000256" key="4">
    <source>
        <dbReference type="ARBA" id="ARBA00022989"/>
    </source>
</evidence>
<dbReference type="KEGG" id="tpf:TPHA_0I02020"/>
<feature type="region of interest" description="Disordered" evidence="7">
    <location>
        <begin position="1"/>
        <end position="38"/>
    </location>
</feature>
<evidence type="ECO:0000313" key="9">
    <source>
        <dbReference type="Proteomes" id="UP000005666"/>
    </source>
</evidence>
<evidence type="ECO:0000313" key="8">
    <source>
        <dbReference type="EMBL" id="CCE64706.1"/>
    </source>
</evidence>
<evidence type="ECO:0000256" key="5">
    <source>
        <dbReference type="ARBA" id="ARBA00023136"/>
    </source>
</evidence>
<comment type="function">
    <text evidence="6">Interacts with target proteins during translocation into the lumen of the endoplasmic reticulum. Protects unfolded target proteins against degradation and facilitate correct glycosylation.</text>
</comment>
<keyword evidence="4 6" id="KW-1133">Transmembrane helix</keyword>
<sequence length="66" mass="7586">MASNALKQKLGNEKFKKRNEHHRKLGKKKIELSKKKDQPPISKVWIYILAFLIVGGGILEIISLLF</sequence>
<dbReference type="Pfam" id="PF06624">
    <property type="entry name" value="RAMP4"/>
    <property type="match status" value="1"/>
</dbReference>
<dbReference type="Proteomes" id="UP000005666">
    <property type="component" value="Chromosome 9"/>
</dbReference>
<evidence type="ECO:0000256" key="1">
    <source>
        <dbReference type="ARBA" id="ARBA00005500"/>
    </source>
</evidence>
<feature type="transmembrane region" description="Helical" evidence="6">
    <location>
        <begin position="44"/>
        <end position="65"/>
    </location>
</feature>
<dbReference type="GO" id="GO:0009306">
    <property type="term" value="P:protein secretion"/>
    <property type="evidence" value="ECO:0007669"/>
    <property type="project" value="EnsemblFungi"/>
</dbReference>
<evidence type="ECO:0000256" key="2">
    <source>
        <dbReference type="ARBA" id="ARBA00022692"/>
    </source>
</evidence>